<accession>A0ABS7JAA9</accession>
<dbReference type="InterPro" id="IPR024083">
    <property type="entry name" value="Fumarase/histidase_N"/>
</dbReference>
<evidence type="ECO:0000256" key="3">
    <source>
        <dbReference type="ARBA" id="ARBA00022808"/>
    </source>
</evidence>
<dbReference type="InterPro" id="IPR005921">
    <property type="entry name" value="HutH"/>
</dbReference>
<dbReference type="Proteomes" id="UP000776651">
    <property type="component" value="Unassembled WGS sequence"/>
</dbReference>
<dbReference type="RefSeq" id="WP_221596266.1">
    <property type="nucleotide sequence ID" value="NZ_JAIGNQ010000001.1"/>
</dbReference>
<comment type="similarity">
    <text evidence="6 7">Belongs to the PAL/histidase family.</text>
</comment>
<comment type="catalytic activity">
    <reaction evidence="5 6 8">
        <text>L-histidine = trans-urocanate + NH4(+)</text>
        <dbReference type="Rhea" id="RHEA:21232"/>
        <dbReference type="ChEBI" id="CHEBI:17771"/>
        <dbReference type="ChEBI" id="CHEBI:28938"/>
        <dbReference type="ChEBI" id="CHEBI:57595"/>
        <dbReference type="EC" id="4.3.1.3"/>
    </reaction>
</comment>
<evidence type="ECO:0000256" key="4">
    <source>
        <dbReference type="ARBA" id="ARBA00023239"/>
    </source>
</evidence>
<dbReference type="InterPro" id="IPR008948">
    <property type="entry name" value="L-Aspartase-like"/>
</dbReference>
<dbReference type="NCBIfam" id="TIGR01225">
    <property type="entry name" value="hutH"/>
    <property type="match status" value="1"/>
</dbReference>
<dbReference type="Pfam" id="PF00221">
    <property type="entry name" value="Lyase_aromatic"/>
    <property type="match status" value="1"/>
</dbReference>
<organism evidence="10 11">
    <name type="scientific">Qipengyuania pacifica</name>
    <dbReference type="NCBI Taxonomy" id="2860199"/>
    <lineage>
        <taxon>Bacteria</taxon>
        <taxon>Pseudomonadati</taxon>
        <taxon>Pseudomonadota</taxon>
        <taxon>Alphaproteobacteria</taxon>
        <taxon>Sphingomonadales</taxon>
        <taxon>Erythrobacteraceae</taxon>
        <taxon>Qipengyuania</taxon>
    </lineage>
</organism>
<name>A0ABS7JAA9_9SPHN</name>
<dbReference type="GO" id="GO:0004397">
    <property type="term" value="F:histidine ammonia-lyase activity"/>
    <property type="evidence" value="ECO:0007669"/>
    <property type="project" value="UniProtKB-EC"/>
</dbReference>
<dbReference type="PANTHER" id="PTHR10362">
    <property type="entry name" value="HISTIDINE AMMONIA-LYASE"/>
    <property type="match status" value="1"/>
</dbReference>
<comment type="caution">
    <text evidence="10">The sequence shown here is derived from an EMBL/GenBank/DDBJ whole genome shotgun (WGS) entry which is preliminary data.</text>
</comment>
<proteinExistence type="inferred from homology"/>
<dbReference type="Gene3D" id="1.10.275.10">
    <property type="entry name" value="Fumarase/aspartase (N-terminal domain)"/>
    <property type="match status" value="1"/>
</dbReference>
<sequence>MLELSPGSLGLAQIEELYRSAGSFRIDQPAMDAVARSADRLGAALGSGDAIYGVNTGFGKLASVRIGETDLGTLQRNLVLSHSAGFGPPLDPQIVRFIIALKCLSLGRGASGVRPVVVERLQQLVEAGVTPVVPEKGSVGASGDLAPLAHVAATLLGEGDAFYGGERMAAGAALQRAGLEPVELEAKEGLALLNGTQVSTALALAALFDSWRLAINSLVTTALSLDAAMGSTAPFHDEIHRLRGHRGQIVAAQIIRDLLDGSQIRESHREDDLRVQDPYCLRCAPQVIGACLDQLAHAGEVLRIEANAATDNPLVLSDGSIVSGGNFHAEPVGMAADGIAIAVSEIGAIAQRRIALLVDPALSFGLPAFLAPSPGLQSGLMIAEVTSAALMSENKALANPRVVDSTPTSANQEDHVSMACHGARRLIEMNGNLAAIVGIEAMTAAQGVEFRAPLATSDTLGAVIARIRDASPTLTEDRLMEPDIAAMAQLLGSRLLSEGVACSSIADFAG</sequence>
<evidence type="ECO:0000313" key="11">
    <source>
        <dbReference type="Proteomes" id="UP000776651"/>
    </source>
</evidence>
<evidence type="ECO:0000256" key="8">
    <source>
        <dbReference type="RuleBase" id="RU004479"/>
    </source>
</evidence>
<feature type="cross-link" description="5-imidazolinone (Ala-Gly)" evidence="6">
    <location>
        <begin position="141"/>
        <end position="143"/>
    </location>
</feature>
<evidence type="ECO:0000256" key="9">
    <source>
        <dbReference type="RuleBase" id="RU004480"/>
    </source>
</evidence>
<evidence type="ECO:0000256" key="6">
    <source>
        <dbReference type="HAMAP-Rule" id="MF_00229"/>
    </source>
</evidence>
<dbReference type="SUPFAM" id="SSF48557">
    <property type="entry name" value="L-aspartase-like"/>
    <property type="match status" value="1"/>
</dbReference>
<dbReference type="Gene3D" id="1.20.200.10">
    <property type="entry name" value="Fumarase/aspartase (Central domain)"/>
    <property type="match status" value="1"/>
</dbReference>
<dbReference type="PROSITE" id="PS00488">
    <property type="entry name" value="PAL_HISTIDASE"/>
    <property type="match status" value="1"/>
</dbReference>
<gene>
    <name evidence="6 10" type="primary">hutH</name>
    <name evidence="10" type="ORF">K3177_00375</name>
</gene>
<keyword evidence="3 6" id="KW-0369">Histidine metabolism</keyword>
<reference evidence="10 11" key="1">
    <citation type="submission" date="2021-08" db="EMBL/GenBank/DDBJ databases">
        <title>Comparative Genomics Analysis of the Genus Qipengyuania Reveals Extensive Genetic Diversity and Metabolic Versatility, Including the Description of Fifteen Novel Species.</title>
        <authorList>
            <person name="Liu Y."/>
        </authorList>
    </citation>
    <scope>NUCLEOTIDE SEQUENCE [LARGE SCALE GENOMIC DNA]</scope>
    <source>
        <strain evidence="10 11">GH25</strain>
    </source>
</reference>
<keyword evidence="4 6" id="KW-0456">Lyase</keyword>
<dbReference type="NCBIfam" id="NF006871">
    <property type="entry name" value="PRK09367.1"/>
    <property type="match status" value="1"/>
</dbReference>
<evidence type="ECO:0000256" key="7">
    <source>
        <dbReference type="RuleBase" id="RU003954"/>
    </source>
</evidence>
<evidence type="ECO:0000256" key="2">
    <source>
        <dbReference type="ARBA" id="ARBA00012994"/>
    </source>
</evidence>
<evidence type="ECO:0000256" key="5">
    <source>
        <dbReference type="ARBA" id="ARBA00049269"/>
    </source>
</evidence>
<evidence type="ECO:0000256" key="1">
    <source>
        <dbReference type="ARBA" id="ARBA00005113"/>
    </source>
</evidence>
<comment type="PTM">
    <text evidence="6">Contains an active site 4-methylidene-imidazol-5-one (MIO), which is formed autocatalytically by cyclization and dehydration of residues Ala-Ser-Gly.</text>
</comment>
<dbReference type="EC" id="4.3.1.3" evidence="2 6"/>
<comment type="subcellular location">
    <subcellularLocation>
        <location evidence="6 9">Cytoplasm</location>
    </subcellularLocation>
</comment>
<keyword evidence="6" id="KW-0963">Cytoplasm</keyword>
<evidence type="ECO:0000313" key="10">
    <source>
        <dbReference type="EMBL" id="MBX7486959.1"/>
    </source>
</evidence>
<dbReference type="InterPro" id="IPR001106">
    <property type="entry name" value="Aromatic_Lyase"/>
</dbReference>
<feature type="modified residue" description="2,3-didehydroalanine (Ser)" evidence="6">
    <location>
        <position position="142"/>
    </location>
</feature>
<dbReference type="HAMAP" id="MF_00229">
    <property type="entry name" value="His_ammonia_lyase"/>
    <property type="match status" value="1"/>
</dbReference>
<protein>
    <recommendedName>
        <fullName evidence="2 6">Histidine ammonia-lyase</fullName>
        <shortName evidence="6">Histidase</shortName>
        <ecNumber evidence="2 6">4.3.1.3</ecNumber>
    </recommendedName>
</protein>
<keyword evidence="11" id="KW-1185">Reference proteome</keyword>
<dbReference type="InterPro" id="IPR022313">
    <property type="entry name" value="Phe/His_NH3-lyase_AS"/>
</dbReference>
<dbReference type="EMBL" id="JAIGNQ010000001">
    <property type="protein sequence ID" value="MBX7486959.1"/>
    <property type="molecule type" value="Genomic_DNA"/>
</dbReference>
<comment type="pathway">
    <text evidence="1 6 8">Amino-acid degradation; L-histidine degradation into L-glutamate; N-formimidoyl-L-glutamate from L-histidine: step 1/3.</text>
</comment>
<dbReference type="CDD" id="cd00332">
    <property type="entry name" value="PAL-HAL"/>
    <property type="match status" value="1"/>
</dbReference>